<proteinExistence type="predicted"/>
<sequence length="227" mass="24955">MSKEQSLCVLCIGNSLTYYNGGLDTYLCSLGFAARRYARPGASLSELWRDRGAAKAIDEGYTREKGWDFVVLQEDLPETTVDAFTKSSSQFIERVRAKGAQPVMLLAWPYERLGECKMDDILTAHRNVANRHAVRVAPVGLAFSAAARRARELGDVGTLDLLCPDDEHPSVQGSYLQAIVVAAVLSGLKATEGTMARWKPSNLEEGLDDFFRDVADEAISQWYGCAP</sequence>
<dbReference type="EMBL" id="JBGBPQ010000025">
    <property type="protein sequence ID" value="KAL1499357.1"/>
    <property type="molecule type" value="Genomic_DNA"/>
</dbReference>
<dbReference type="AlphaFoldDB" id="A0AB34IIL1"/>
<evidence type="ECO:0008006" key="3">
    <source>
        <dbReference type="Google" id="ProtNLM"/>
    </source>
</evidence>
<protein>
    <recommendedName>
        <fullName evidence="3">SGNH/GDSL hydrolase family protein</fullName>
    </recommendedName>
</protein>
<dbReference type="Proteomes" id="UP001515480">
    <property type="component" value="Unassembled WGS sequence"/>
</dbReference>
<accession>A0AB34IIL1</accession>
<dbReference type="Gene3D" id="3.40.50.1110">
    <property type="entry name" value="SGNH hydrolase"/>
    <property type="match status" value="1"/>
</dbReference>
<organism evidence="1 2">
    <name type="scientific">Prymnesium parvum</name>
    <name type="common">Toxic golden alga</name>
    <dbReference type="NCBI Taxonomy" id="97485"/>
    <lineage>
        <taxon>Eukaryota</taxon>
        <taxon>Haptista</taxon>
        <taxon>Haptophyta</taxon>
        <taxon>Prymnesiophyceae</taxon>
        <taxon>Prymnesiales</taxon>
        <taxon>Prymnesiaceae</taxon>
        <taxon>Prymnesium</taxon>
    </lineage>
</organism>
<evidence type="ECO:0000313" key="2">
    <source>
        <dbReference type="Proteomes" id="UP001515480"/>
    </source>
</evidence>
<name>A0AB34IIL1_PRYPA</name>
<reference evidence="1 2" key="1">
    <citation type="journal article" date="2024" name="Science">
        <title>Giant polyketide synthase enzymes in the biosynthesis of giant marine polyether toxins.</title>
        <authorList>
            <person name="Fallon T.R."/>
            <person name="Shende V.V."/>
            <person name="Wierzbicki I.H."/>
            <person name="Pendleton A.L."/>
            <person name="Watervoot N.F."/>
            <person name="Auber R.P."/>
            <person name="Gonzalez D.J."/>
            <person name="Wisecaver J.H."/>
            <person name="Moore B.S."/>
        </authorList>
    </citation>
    <scope>NUCLEOTIDE SEQUENCE [LARGE SCALE GENOMIC DNA]</scope>
    <source>
        <strain evidence="1 2">12B1</strain>
    </source>
</reference>
<dbReference type="SUPFAM" id="SSF52266">
    <property type="entry name" value="SGNH hydrolase"/>
    <property type="match status" value="1"/>
</dbReference>
<gene>
    <name evidence="1" type="ORF">AB1Y20_011564</name>
</gene>
<comment type="caution">
    <text evidence="1">The sequence shown here is derived from an EMBL/GenBank/DDBJ whole genome shotgun (WGS) entry which is preliminary data.</text>
</comment>
<dbReference type="InterPro" id="IPR036514">
    <property type="entry name" value="SGNH_hydro_sf"/>
</dbReference>
<keyword evidence="2" id="KW-1185">Reference proteome</keyword>
<evidence type="ECO:0000313" key="1">
    <source>
        <dbReference type="EMBL" id="KAL1499357.1"/>
    </source>
</evidence>